<comment type="caution">
    <text evidence="2">The sequence shown here is derived from an EMBL/GenBank/DDBJ whole genome shotgun (WGS) entry which is preliminary data.</text>
</comment>
<evidence type="ECO:0000313" key="3">
    <source>
        <dbReference type="Proteomes" id="UP001165297"/>
    </source>
</evidence>
<dbReference type="EMBL" id="JAJADQ010000012">
    <property type="protein sequence ID" value="MCB2379903.1"/>
    <property type="molecule type" value="Genomic_DNA"/>
</dbReference>
<dbReference type="Proteomes" id="UP001165297">
    <property type="component" value="Unassembled WGS sequence"/>
</dbReference>
<dbReference type="Pfam" id="PF05117">
    <property type="entry name" value="DUF695"/>
    <property type="match status" value="1"/>
</dbReference>
<dbReference type="InterPro" id="IPR016097">
    <property type="entry name" value="DUF695"/>
</dbReference>
<name>A0ABS8AHI9_9BACT</name>
<accession>A0ABS8AHI9</accession>
<keyword evidence="3" id="KW-1185">Reference proteome</keyword>
<dbReference type="RefSeq" id="WP_226189417.1">
    <property type="nucleotide sequence ID" value="NZ_JAJADQ010000012.1"/>
</dbReference>
<protein>
    <submittedName>
        <fullName evidence="2">DUF695 domain-containing protein</fullName>
    </submittedName>
</protein>
<evidence type="ECO:0000313" key="2">
    <source>
        <dbReference type="EMBL" id="MCB2379903.1"/>
    </source>
</evidence>
<reference evidence="2" key="1">
    <citation type="submission" date="2021-10" db="EMBL/GenBank/DDBJ databases">
        <authorList>
            <person name="Dean J.D."/>
            <person name="Kim M.K."/>
            <person name="Newey C.N."/>
            <person name="Stoker T.S."/>
            <person name="Thompson D.W."/>
            <person name="Grose J.H."/>
        </authorList>
    </citation>
    <scope>NUCLEOTIDE SEQUENCE</scope>
    <source>
        <strain evidence="2">BT635</strain>
    </source>
</reference>
<gene>
    <name evidence="2" type="ORF">LGH70_20065</name>
</gene>
<organism evidence="2 3">
    <name type="scientific">Hymenobacter nitidus</name>
    <dbReference type="NCBI Taxonomy" id="2880929"/>
    <lineage>
        <taxon>Bacteria</taxon>
        <taxon>Pseudomonadati</taxon>
        <taxon>Bacteroidota</taxon>
        <taxon>Cytophagia</taxon>
        <taxon>Cytophagales</taxon>
        <taxon>Hymenobacteraceae</taxon>
        <taxon>Hymenobacter</taxon>
    </lineage>
</organism>
<feature type="domain" description="DUF695" evidence="1">
    <location>
        <begin position="247"/>
        <end position="361"/>
    </location>
</feature>
<sequence>MSFIRNIFSQKKNPVHPHQAFWTWFSKHERAFFETVKSGENIDENFFEALSPKLDEVKEGIFFLTGMHDDNTAELILTPDGTIKNIVFVEELVNAAPKLKDWKFIALKPASNIPDMSVEMSAYSFNKDTLFFYANDNSTYPDQIDVTIIHSDFNEDNREIITNGVYIFLDNYIGELASITMIDDITVVSKEEAQKELVPIEKLGSFLAWREKEFVEKYQETRRNTENDTYSALEAKLKSGNYLVAVVNTGLLEWDAKASHPWIASIELKYDGDNTSGMPNKKTYELLEKIEEDILENLKDYEGYLNIGRQTADNTREIYFACKDFRLPAKVLNDIQERFSDVFDIEYDIYKDKYWQSFERFQTT</sequence>
<proteinExistence type="predicted"/>
<evidence type="ECO:0000259" key="1">
    <source>
        <dbReference type="Pfam" id="PF05117"/>
    </source>
</evidence>